<dbReference type="SUPFAM" id="SSF117281">
    <property type="entry name" value="Kelch motif"/>
    <property type="match status" value="1"/>
</dbReference>
<dbReference type="PANTHER" id="PTHR46344">
    <property type="entry name" value="OS02G0202900 PROTEIN"/>
    <property type="match status" value="1"/>
</dbReference>
<organism evidence="4 5">
    <name type="scientific">Roseivirga spongicola</name>
    <dbReference type="NCBI Taxonomy" id="333140"/>
    <lineage>
        <taxon>Bacteria</taxon>
        <taxon>Pseudomonadati</taxon>
        <taxon>Bacteroidota</taxon>
        <taxon>Cytophagia</taxon>
        <taxon>Cytophagales</taxon>
        <taxon>Roseivirgaceae</taxon>
        <taxon>Roseivirga</taxon>
    </lineage>
</organism>
<accession>A0A150X4I2</accession>
<dbReference type="PANTHER" id="PTHR46344:SF27">
    <property type="entry name" value="KELCH REPEAT SUPERFAMILY PROTEIN"/>
    <property type="match status" value="1"/>
</dbReference>
<comment type="caution">
    <text evidence="4">The sequence shown here is derived from an EMBL/GenBank/DDBJ whole genome shotgun (WGS) entry which is preliminary data.</text>
</comment>
<evidence type="ECO:0000313" key="4">
    <source>
        <dbReference type="EMBL" id="KYG73623.1"/>
    </source>
</evidence>
<dbReference type="EMBL" id="LRPC01000028">
    <property type="protein sequence ID" value="KYG73623.1"/>
    <property type="molecule type" value="Genomic_DNA"/>
</dbReference>
<keyword evidence="1" id="KW-0880">Kelch repeat</keyword>
<reference evidence="4 5" key="1">
    <citation type="submission" date="2016-01" db="EMBL/GenBank/DDBJ databases">
        <title>Genome sequencing of Roseivirga spongicola UST030701-084.</title>
        <authorList>
            <person name="Selvaratnam C."/>
            <person name="Thevarajoo S."/>
            <person name="Goh K.M."/>
            <person name="Ee R."/>
            <person name="Chan K.-G."/>
            <person name="Chong C.S."/>
        </authorList>
    </citation>
    <scope>NUCLEOTIDE SEQUENCE [LARGE SCALE GENOMIC DNA]</scope>
    <source>
        <strain evidence="4 5">UST030701-084</strain>
    </source>
</reference>
<proteinExistence type="predicted"/>
<dbReference type="AlphaFoldDB" id="A0A150X4I2"/>
<keyword evidence="5" id="KW-1185">Reference proteome</keyword>
<sequence length="323" mass="36498">MKLILTLLASVVFSTFIHAQTMLKFEKVKSMKTPSYNFGYAASNQDLYAMGGTQGMMEFGSGMQVYDSRTGKWITVKLKDIPYTTTTSLLYLEEYDGLLMLGGSQLVGDAESLMQEARVIDLSNLTIKSLGNFPNAAKKMGLAKQGDFIYYFGGYLSKSRFSPPTYTFSNHFYSFNLKSGALQELANLPMAMSTQGGIYDGNLYLFGGFDDRYLSEIWQFDFETQVWKELKGFKEPVSSYALAQYEHYFILVGDYSSGDQILVYDAKKQEYKTFQSNVRMRNGGAAILNGYLYVYGGQLPYPGKEQLQQTYRISVSELIDEMN</sequence>
<dbReference type="OrthoDB" id="996574at2"/>
<evidence type="ECO:0000256" key="3">
    <source>
        <dbReference type="SAM" id="SignalP"/>
    </source>
</evidence>
<evidence type="ECO:0000256" key="2">
    <source>
        <dbReference type="ARBA" id="ARBA00022737"/>
    </source>
</evidence>
<evidence type="ECO:0000313" key="5">
    <source>
        <dbReference type="Proteomes" id="UP000075606"/>
    </source>
</evidence>
<dbReference type="STRING" id="333140.AWW68_13110"/>
<protein>
    <recommendedName>
        <fullName evidence="6">Galactose oxidase</fullName>
    </recommendedName>
</protein>
<dbReference type="Proteomes" id="UP000075606">
    <property type="component" value="Unassembled WGS sequence"/>
</dbReference>
<evidence type="ECO:0008006" key="6">
    <source>
        <dbReference type="Google" id="ProtNLM"/>
    </source>
</evidence>
<dbReference type="InterPro" id="IPR015915">
    <property type="entry name" value="Kelch-typ_b-propeller"/>
</dbReference>
<keyword evidence="2" id="KW-0677">Repeat</keyword>
<keyword evidence="3" id="KW-0732">Signal</keyword>
<dbReference type="RefSeq" id="WP_068222169.1">
    <property type="nucleotide sequence ID" value="NZ_LRPC01000028.1"/>
</dbReference>
<name>A0A150X4I2_9BACT</name>
<gene>
    <name evidence="4" type="ORF">AWW68_13110</name>
</gene>
<dbReference type="Pfam" id="PF24681">
    <property type="entry name" value="Kelch_KLHDC2_KLHL20_DRC7"/>
    <property type="match status" value="1"/>
</dbReference>
<dbReference type="Gene3D" id="2.120.10.80">
    <property type="entry name" value="Kelch-type beta propeller"/>
    <property type="match status" value="2"/>
</dbReference>
<feature type="chain" id="PRO_5007574190" description="Galactose oxidase" evidence="3">
    <location>
        <begin position="20"/>
        <end position="323"/>
    </location>
</feature>
<feature type="signal peptide" evidence="3">
    <location>
        <begin position="1"/>
        <end position="19"/>
    </location>
</feature>
<evidence type="ECO:0000256" key="1">
    <source>
        <dbReference type="ARBA" id="ARBA00022441"/>
    </source>
</evidence>